<accession>A0ABV5TYB6</accession>
<organism evidence="3 4">
    <name type="scientific">Amycolatopsis plumensis</name>
    <dbReference type="NCBI Taxonomy" id="236508"/>
    <lineage>
        <taxon>Bacteria</taxon>
        <taxon>Bacillati</taxon>
        <taxon>Actinomycetota</taxon>
        <taxon>Actinomycetes</taxon>
        <taxon>Pseudonocardiales</taxon>
        <taxon>Pseudonocardiaceae</taxon>
        <taxon>Amycolatopsis</taxon>
    </lineage>
</organism>
<feature type="transmembrane region" description="Helical" evidence="2">
    <location>
        <begin position="633"/>
        <end position="661"/>
    </location>
</feature>
<proteinExistence type="predicted"/>
<evidence type="ECO:0000256" key="1">
    <source>
        <dbReference type="SAM" id="MobiDB-lite"/>
    </source>
</evidence>
<dbReference type="PANTHER" id="PTHR47372:SF11">
    <property type="entry name" value="RE19971P"/>
    <property type="match status" value="1"/>
</dbReference>
<feature type="transmembrane region" description="Helical" evidence="2">
    <location>
        <begin position="668"/>
        <end position="698"/>
    </location>
</feature>
<dbReference type="RefSeq" id="WP_378190633.1">
    <property type="nucleotide sequence ID" value="NZ_JBHMBK010000004.1"/>
</dbReference>
<reference evidence="3 4" key="1">
    <citation type="submission" date="2024-09" db="EMBL/GenBank/DDBJ databases">
        <authorList>
            <person name="Sun Q."/>
            <person name="Mori K."/>
        </authorList>
    </citation>
    <scope>NUCLEOTIDE SEQUENCE [LARGE SCALE GENOMIC DNA]</scope>
    <source>
        <strain evidence="3 4">JCM 13852</strain>
    </source>
</reference>
<sequence length="1170" mass="120680">MRRDKAEAETGEPADHARARTADPAGPVTAPGSDRSGRPRVLTSSPRAILALQSAAGQSAVARLLQPASGETVSVQRQEETAPAPGQAAVATPAPAAPAAPAAPPPAPADPPAPQTATATAEAPVPAPEAGAPPQPATESGSGELDGRVAARRGAVGDAAAARLAQVRAAAAASGQVIRAAARTEQESVLGTLDSALERVGAGFASARDGINAQRRTKLAEVGDAAREKNIALDTAVDGHKAALLKAAGTRAQAARKFGEDEAARAVRECGTRAGRARAVGEQKAQQYQAGERGPRIAAEARELAGDAAGKIEAAGREVAAAVRKDGTDLAEKFLREGRDNAEKFEEARRAGHKKIEAERRTAADGIGKSADDAIDGLRRSADRLTETLTRQRAELGPALRQLGEAGAAGMRTQGENAAGQIGAQTAEANATIDTFSTQVAGALRGAPASAAAQVVAEADTQLASGLGEFDSAQEAQVSQAGQAFDTGAADTTSRISAGTAQVAQPVEQAAADFETRAADTMSQTNDTIAKAAKDATDGIAAAVTDTDRELSKAVTDADAGWGRQLDEGRAQAAKKVDDTLAAQEKVVTGLGAQIDKRAHEIQEESWLSRAARFLGGVLVGFLQELWDFVKVLAWIALIVVAVIVVAALIILAIGGIALLLEAIAAVAAFLAAAAGVIKVILIVLAVVGVIVLVAMAAWRIYQAWVRDDLSDYERGKLVGRSVFDILSILIPGRVLKFLGEARWLRALVESAGGGTRFVMLLIWARGDLVAVRAIVAEIRTIEEIMLVVRRTANITEFLELRTLVGETPRLIRLLRQAPNVAELRAVVVALGRDSALLDDLLGTASWTEVAQLVRNVTAAGGDAALIRTMVGKAGSVAEVNRLLGIVTAAGGDAPMLGRLLAGTANPAELTGLLTRLRNDAPLLDELIKATDDIAQLDKMLTALANDGGLLRTLLTNAGGKPGAAMLAELMDLAVTRGKAASEVADLAGQAAGNATEFQRLGNLTKLFHARTPAPTTPGPAMGPYSGSNMTHFLDEHTIAHYDFTKTGANGQSFWPAGHTAADVQAELQSAVNLLDNPGGVIDSISQGPTGVGRATPLRVLNGAQPNSAITAGTIKGPVRFTLPSGIRVQFGTQLPNTNPGIGQFFPLPGSPGVEHLSKTLLDAIAKIVG</sequence>
<keyword evidence="2" id="KW-0812">Transmembrane</keyword>
<dbReference type="PANTHER" id="PTHR47372">
    <property type="entry name" value="DAUER UP-REGULATED-RELATED"/>
    <property type="match status" value="1"/>
</dbReference>
<feature type="compositionally biased region" description="Basic and acidic residues" evidence="1">
    <location>
        <begin position="1"/>
        <end position="21"/>
    </location>
</feature>
<keyword evidence="2" id="KW-0472">Membrane</keyword>
<name>A0ABV5TYB6_9PSEU</name>
<evidence type="ECO:0000256" key="2">
    <source>
        <dbReference type="SAM" id="Phobius"/>
    </source>
</evidence>
<feature type="compositionally biased region" description="Low complexity" evidence="1">
    <location>
        <begin position="115"/>
        <end position="124"/>
    </location>
</feature>
<dbReference type="Proteomes" id="UP001589535">
    <property type="component" value="Unassembled WGS sequence"/>
</dbReference>
<evidence type="ECO:0000313" key="4">
    <source>
        <dbReference type="Proteomes" id="UP001589535"/>
    </source>
</evidence>
<comment type="caution">
    <text evidence="3">The sequence shown here is derived from an EMBL/GenBank/DDBJ whole genome shotgun (WGS) entry which is preliminary data.</text>
</comment>
<feature type="compositionally biased region" description="Low complexity" evidence="1">
    <location>
        <begin position="81"/>
        <end position="94"/>
    </location>
</feature>
<feature type="region of interest" description="Disordered" evidence="1">
    <location>
        <begin position="347"/>
        <end position="371"/>
    </location>
</feature>
<protein>
    <recommendedName>
        <fullName evidence="5">Phage-related minor tail protein</fullName>
    </recommendedName>
</protein>
<keyword evidence="4" id="KW-1185">Reference proteome</keyword>
<feature type="compositionally biased region" description="Pro residues" evidence="1">
    <location>
        <begin position="125"/>
        <end position="136"/>
    </location>
</feature>
<dbReference type="EMBL" id="JBHMBK010000004">
    <property type="protein sequence ID" value="MFB9684098.1"/>
    <property type="molecule type" value="Genomic_DNA"/>
</dbReference>
<evidence type="ECO:0000313" key="3">
    <source>
        <dbReference type="EMBL" id="MFB9684098.1"/>
    </source>
</evidence>
<keyword evidence="2" id="KW-1133">Transmembrane helix</keyword>
<gene>
    <name evidence="3" type="ORF">ACFFTO_07870</name>
</gene>
<evidence type="ECO:0008006" key="5">
    <source>
        <dbReference type="Google" id="ProtNLM"/>
    </source>
</evidence>
<feature type="compositionally biased region" description="Basic and acidic residues" evidence="1">
    <location>
        <begin position="347"/>
        <end position="363"/>
    </location>
</feature>
<feature type="compositionally biased region" description="Pro residues" evidence="1">
    <location>
        <begin position="95"/>
        <end position="114"/>
    </location>
</feature>
<feature type="region of interest" description="Disordered" evidence="1">
    <location>
        <begin position="1"/>
        <end position="146"/>
    </location>
</feature>